<dbReference type="Proteomes" id="UP001623349">
    <property type="component" value="Unassembled WGS sequence"/>
</dbReference>
<organism evidence="2 3">
    <name type="scientific">Apodemus speciosus</name>
    <name type="common">Large Japanese field mouse</name>
    <dbReference type="NCBI Taxonomy" id="105296"/>
    <lineage>
        <taxon>Eukaryota</taxon>
        <taxon>Metazoa</taxon>
        <taxon>Chordata</taxon>
        <taxon>Craniata</taxon>
        <taxon>Vertebrata</taxon>
        <taxon>Euteleostomi</taxon>
        <taxon>Mammalia</taxon>
        <taxon>Eutheria</taxon>
        <taxon>Euarchontoglires</taxon>
        <taxon>Glires</taxon>
        <taxon>Rodentia</taxon>
        <taxon>Myomorpha</taxon>
        <taxon>Muroidea</taxon>
        <taxon>Muridae</taxon>
        <taxon>Murinae</taxon>
        <taxon>Apodemus</taxon>
    </lineage>
</organism>
<sequence>MSKGRQLIHLGKQDLVGLTKAKEGNLSTDSKGACGAGEHVESPGVRVPGAMRCFPWMLPRELGALQEQPMLRADEPSFQPPNKNLKSPLNIQSGVGEVQVENDRDFSLPSHPRKEKSRQPPR</sequence>
<proteinExistence type="predicted"/>
<name>A0ABQ0FQI8_APOSI</name>
<reference evidence="2 3" key="1">
    <citation type="submission" date="2024-08" db="EMBL/GenBank/DDBJ databases">
        <title>The draft genome of Apodemus speciosus.</title>
        <authorList>
            <person name="Nabeshima K."/>
            <person name="Suzuki S."/>
            <person name="Onuma M."/>
        </authorList>
    </citation>
    <scope>NUCLEOTIDE SEQUENCE [LARGE SCALE GENOMIC DNA]</scope>
    <source>
        <strain evidence="2">IB14-021</strain>
    </source>
</reference>
<evidence type="ECO:0000313" key="2">
    <source>
        <dbReference type="EMBL" id="GAB1301512.1"/>
    </source>
</evidence>
<feature type="compositionally biased region" description="Polar residues" evidence="1">
    <location>
        <begin position="80"/>
        <end position="93"/>
    </location>
</feature>
<evidence type="ECO:0000313" key="3">
    <source>
        <dbReference type="Proteomes" id="UP001623349"/>
    </source>
</evidence>
<keyword evidence="3" id="KW-1185">Reference proteome</keyword>
<evidence type="ECO:0008006" key="4">
    <source>
        <dbReference type="Google" id="ProtNLM"/>
    </source>
</evidence>
<accession>A0ABQ0FQI8</accession>
<feature type="region of interest" description="Disordered" evidence="1">
    <location>
        <begin position="24"/>
        <end position="45"/>
    </location>
</feature>
<evidence type="ECO:0000256" key="1">
    <source>
        <dbReference type="SAM" id="MobiDB-lite"/>
    </source>
</evidence>
<dbReference type="EMBL" id="BAAFST010000018">
    <property type="protein sequence ID" value="GAB1301512.1"/>
    <property type="molecule type" value="Genomic_DNA"/>
</dbReference>
<comment type="caution">
    <text evidence="2">The sequence shown here is derived from an EMBL/GenBank/DDBJ whole genome shotgun (WGS) entry which is preliminary data.</text>
</comment>
<feature type="compositionally biased region" description="Basic residues" evidence="1">
    <location>
        <begin position="111"/>
        <end position="122"/>
    </location>
</feature>
<gene>
    <name evidence="2" type="ORF">APTSU1_001675000</name>
</gene>
<feature type="region of interest" description="Disordered" evidence="1">
    <location>
        <begin position="67"/>
        <end position="122"/>
    </location>
</feature>
<protein>
    <recommendedName>
        <fullName evidence="4">Prolactin receptor</fullName>
    </recommendedName>
</protein>